<proteinExistence type="predicted"/>
<comment type="caution">
    <text evidence="2">The sequence shown here is derived from an EMBL/GenBank/DDBJ whole genome shotgun (WGS) entry which is preliminary data.</text>
</comment>
<feature type="region of interest" description="Disordered" evidence="1">
    <location>
        <begin position="1"/>
        <end position="39"/>
    </location>
</feature>
<reference evidence="2" key="1">
    <citation type="submission" date="2023-02" db="EMBL/GenBank/DDBJ databases">
        <title>Kitasatospora phosalacinea NBRC 14362.</title>
        <authorList>
            <person name="Ichikawa N."/>
            <person name="Sato H."/>
            <person name="Tonouchi N."/>
        </authorList>
    </citation>
    <scope>NUCLEOTIDE SEQUENCE</scope>
    <source>
        <strain evidence="2">NBRC 14362</strain>
    </source>
</reference>
<gene>
    <name evidence="2" type="ORF">Kpho01_65140</name>
</gene>
<evidence type="ECO:0000256" key="1">
    <source>
        <dbReference type="SAM" id="MobiDB-lite"/>
    </source>
</evidence>
<sequence>MGWNGLPVKVDPGGAPDPVHTTVGAGPGSKTVLPASPACHSAPVRTTIERADGLR</sequence>
<name>A0A9W6PPF1_9ACTN</name>
<evidence type="ECO:0000313" key="2">
    <source>
        <dbReference type="EMBL" id="GLW58503.1"/>
    </source>
</evidence>
<dbReference type="EMBL" id="BSRX01000053">
    <property type="protein sequence ID" value="GLW58503.1"/>
    <property type="molecule type" value="Genomic_DNA"/>
</dbReference>
<evidence type="ECO:0000313" key="3">
    <source>
        <dbReference type="Proteomes" id="UP001165143"/>
    </source>
</evidence>
<dbReference type="Proteomes" id="UP001165143">
    <property type="component" value="Unassembled WGS sequence"/>
</dbReference>
<accession>A0A9W6PPF1</accession>
<dbReference type="AlphaFoldDB" id="A0A9W6PPF1"/>
<organism evidence="2 3">
    <name type="scientific">Kitasatospora phosalacinea</name>
    <dbReference type="NCBI Taxonomy" id="2065"/>
    <lineage>
        <taxon>Bacteria</taxon>
        <taxon>Bacillati</taxon>
        <taxon>Actinomycetota</taxon>
        <taxon>Actinomycetes</taxon>
        <taxon>Kitasatosporales</taxon>
        <taxon>Streptomycetaceae</taxon>
        <taxon>Kitasatospora</taxon>
    </lineage>
</organism>
<protein>
    <submittedName>
        <fullName evidence="2">Uncharacterized protein</fullName>
    </submittedName>
</protein>